<dbReference type="Proteomes" id="UP000289856">
    <property type="component" value="Chromosome"/>
</dbReference>
<protein>
    <submittedName>
        <fullName evidence="1">Uncharacterized protein</fullName>
    </submittedName>
</protein>
<evidence type="ECO:0000313" key="1">
    <source>
        <dbReference type="EMBL" id="BBI30734.1"/>
    </source>
</evidence>
<name>A0A3T1CY25_9BACL</name>
<organism evidence="1 2">
    <name type="scientific">Cohnella abietis</name>
    <dbReference type="NCBI Taxonomy" id="2507935"/>
    <lineage>
        <taxon>Bacteria</taxon>
        <taxon>Bacillati</taxon>
        <taxon>Bacillota</taxon>
        <taxon>Bacilli</taxon>
        <taxon>Bacillales</taxon>
        <taxon>Paenibacillaceae</taxon>
        <taxon>Cohnella</taxon>
    </lineage>
</organism>
<keyword evidence="2" id="KW-1185">Reference proteome</keyword>
<gene>
    <name evidence="1" type="ORF">KCTCHS21_01330</name>
</gene>
<sequence>MKTNLSVSVKPNDVSDKEAGVLGKDFGMYLDAIKPIMSDFEVDYIESGMIESLKVLEEAVNLKRAASGYKSATAEMKLYSYQQMLCRLVDETGIYDAEMTEYLGNIARSYTSNDSYRGWVLLAWYWYVKSIRNCKTKWRHPVAETYFTVLLVHGFFPEDKLEVLHADFKAFNYWMHRSAVSTPNRATQYLSKSKKFISGTWLINC</sequence>
<reference evidence="1 2" key="1">
    <citation type="submission" date="2019-01" db="EMBL/GenBank/DDBJ databases">
        <title>Complete genome sequence of Cohnella hallensis HS21 isolated from Korean fir (Abies koreana) rhizospheric soil.</title>
        <authorList>
            <person name="Jiang L."/>
            <person name="Kang S.W."/>
            <person name="Kim S."/>
            <person name="Jung J."/>
            <person name="Kim C.Y."/>
            <person name="Kim D.H."/>
            <person name="Kim S.W."/>
            <person name="Lee J."/>
        </authorList>
    </citation>
    <scope>NUCLEOTIDE SEQUENCE [LARGE SCALE GENOMIC DNA]</scope>
    <source>
        <strain evidence="1 2">HS21</strain>
    </source>
</reference>
<dbReference type="RefSeq" id="WP_130604668.1">
    <property type="nucleotide sequence ID" value="NZ_AP019400.1"/>
</dbReference>
<proteinExistence type="predicted"/>
<accession>A0A3T1CY25</accession>
<dbReference type="AlphaFoldDB" id="A0A3T1CY25"/>
<dbReference type="EMBL" id="AP019400">
    <property type="protein sequence ID" value="BBI30734.1"/>
    <property type="molecule type" value="Genomic_DNA"/>
</dbReference>
<evidence type="ECO:0000313" key="2">
    <source>
        <dbReference type="Proteomes" id="UP000289856"/>
    </source>
</evidence>
<dbReference type="KEGG" id="cohn:KCTCHS21_01330"/>